<dbReference type="InterPro" id="IPR010634">
    <property type="entry name" value="DUF1223"/>
</dbReference>
<keyword evidence="1" id="KW-0472">Membrane</keyword>
<feature type="transmembrane region" description="Helical" evidence="1">
    <location>
        <begin position="52"/>
        <end position="72"/>
    </location>
</feature>
<organism evidence="2 3">
    <name type="scientific">Aequorivita lipolytica</name>
    <dbReference type="NCBI Taxonomy" id="153267"/>
    <lineage>
        <taxon>Bacteria</taxon>
        <taxon>Pseudomonadati</taxon>
        <taxon>Bacteroidota</taxon>
        <taxon>Flavobacteriia</taxon>
        <taxon>Flavobacteriales</taxon>
        <taxon>Flavobacteriaceae</taxon>
        <taxon>Aequorivita</taxon>
    </lineage>
</organism>
<proteinExistence type="predicted"/>
<dbReference type="EMBL" id="VORU01000011">
    <property type="protein sequence ID" value="TXD68486.1"/>
    <property type="molecule type" value="Genomic_DNA"/>
</dbReference>
<dbReference type="AlphaFoldDB" id="A0A5C6YMQ9"/>
<name>A0A5C6YMQ9_9FLAO</name>
<sequence length="311" mass="34933">MFPMKINKKIEKNVIRIAFKSTNSERIIATNQSSKKDIVSICRSERQIQKIVVMRISFFAFVFSLAICAYSFNNERDNVLVLADSTPNLSKNKPFAIVQLFTSQGCSSCPSADVLLEKIEREYQDSNVYVLSYHVDYWNRLGWKDVFSKKEFSDMQYRYGSKFGGSSVYTPQAIVNGKIHFVGSNEVKMNENISKYLKTTPENIVTLSEIENDGKQITFDYKIDGSLSGKKLKVALVINKKNTNVKRGENSGKMLSSVNIVVEEVAISLINKSGKESILIPDLVDVADSLSFVGYIQNSSFDISGAILEDI</sequence>
<protein>
    <submittedName>
        <fullName evidence="2">DUF1223 domain-containing protein</fullName>
    </submittedName>
</protein>
<comment type="caution">
    <text evidence="2">The sequence shown here is derived from an EMBL/GenBank/DDBJ whole genome shotgun (WGS) entry which is preliminary data.</text>
</comment>
<dbReference type="InterPro" id="IPR036249">
    <property type="entry name" value="Thioredoxin-like_sf"/>
</dbReference>
<reference evidence="2 3" key="1">
    <citation type="submission" date="2019-08" db="EMBL/GenBank/DDBJ databases">
        <title>Genome of Aequorivita lipolytica Y10-2 (type strain).</title>
        <authorList>
            <person name="Bowman J.P."/>
        </authorList>
    </citation>
    <scope>NUCLEOTIDE SEQUENCE [LARGE SCALE GENOMIC DNA]</scope>
    <source>
        <strain evidence="2 3">Y10-2</strain>
    </source>
</reference>
<evidence type="ECO:0000256" key="1">
    <source>
        <dbReference type="SAM" id="Phobius"/>
    </source>
</evidence>
<keyword evidence="1" id="KW-1133">Transmembrane helix</keyword>
<evidence type="ECO:0000313" key="2">
    <source>
        <dbReference type="EMBL" id="TXD68486.1"/>
    </source>
</evidence>
<dbReference type="Proteomes" id="UP000321945">
    <property type="component" value="Unassembled WGS sequence"/>
</dbReference>
<dbReference type="SUPFAM" id="SSF52833">
    <property type="entry name" value="Thioredoxin-like"/>
    <property type="match status" value="1"/>
</dbReference>
<dbReference type="PANTHER" id="PTHR36057:SF1">
    <property type="entry name" value="LIPOPROTEIN LIPID ATTACHMENT SITE-LIKE PROTEIN, PUTATIVE (DUF1223)-RELATED"/>
    <property type="match status" value="1"/>
</dbReference>
<evidence type="ECO:0000313" key="3">
    <source>
        <dbReference type="Proteomes" id="UP000321945"/>
    </source>
</evidence>
<keyword evidence="3" id="KW-1185">Reference proteome</keyword>
<dbReference type="Pfam" id="PF06764">
    <property type="entry name" value="DUF1223"/>
    <property type="match status" value="1"/>
</dbReference>
<dbReference type="PANTHER" id="PTHR36057">
    <property type="match status" value="1"/>
</dbReference>
<accession>A0A5C6YMQ9</accession>
<gene>
    <name evidence="2" type="ORF">ESV24_12475</name>
</gene>
<keyword evidence="1" id="KW-0812">Transmembrane</keyword>
<dbReference type="OrthoDB" id="9808254at2"/>